<dbReference type="RefSeq" id="WP_004839285.1">
    <property type="nucleotide sequence ID" value="NZ_CP066014.1"/>
</dbReference>
<evidence type="ECO:0000256" key="1">
    <source>
        <dbReference type="SAM" id="Phobius"/>
    </source>
</evidence>
<protein>
    <submittedName>
        <fullName evidence="2">Uncharacterized protein</fullName>
    </submittedName>
</protein>
<reference evidence="2 3" key="1">
    <citation type="submission" date="2020-12" db="EMBL/GenBank/DDBJ databases">
        <title>FDA dAtabase for Regulatory Grade micrObial Sequences (FDA-ARGOS): Supporting development and validation of Infectious Disease Dx tests.</title>
        <authorList>
            <person name="Sproer C."/>
            <person name="Gronow S."/>
            <person name="Severitt S."/>
            <person name="Schroder I."/>
            <person name="Tallon L."/>
            <person name="Sadzewicz L."/>
            <person name="Zhao X."/>
            <person name="Boylan J."/>
            <person name="Ott S."/>
            <person name="Bowen H."/>
            <person name="Vavikolanu K."/>
            <person name="Mehta A."/>
            <person name="Aluvathingal J."/>
            <person name="Nadendla S."/>
            <person name="Lowell S."/>
            <person name="Myers T."/>
            <person name="Yan Y."/>
            <person name="Sichtig H."/>
        </authorList>
    </citation>
    <scope>NUCLEOTIDE SEQUENCE [LARGE SCALE GENOMIC DNA]</scope>
    <source>
        <strain evidence="2 3">FDAARGOS_988</strain>
    </source>
</reference>
<accession>A0A7T4F0G3</accession>
<dbReference type="EMBL" id="CP066014">
    <property type="protein sequence ID" value="QQB61593.1"/>
    <property type="molecule type" value="Genomic_DNA"/>
</dbReference>
<feature type="transmembrane region" description="Helical" evidence="1">
    <location>
        <begin position="39"/>
        <end position="56"/>
    </location>
</feature>
<evidence type="ECO:0000313" key="3">
    <source>
        <dbReference type="Proteomes" id="UP000595276"/>
    </source>
</evidence>
<dbReference type="AlphaFoldDB" id="A0A7T4F0G3"/>
<keyword evidence="1" id="KW-0472">Membrane</keyword>
<dbReference type="Proteomes" id="UP000595276">
    <property type="component" value="Chromosome"/>
</dbReference>
<dbReference type="KEGG" id="avg:I6H45_07260"/>
<organism evidence="2 3">
    <name type="scientific">Anaerococcus vaginalis</name>
    <dbReference type="NCBI Taxonomy" id="33037"/>
    <lineage>
        <taxon>Bacteria</taxon>
        <taxon>Bacillati</taxon>
        <taxon>Bacillota</taxon>
        <taxon>Tissierellia</taxon>
        <taxon>Tissierellales</taxon>
        <taxon>Peptoniphilaceae</taxon>
        <taxon>Anaerococcus</taxon>
    </lineage>
</organism>
<name>A0A7T4F0G3_9FIRM</name>
<proteinExistence type="predicted"/>
<feature type="transmembrane region" description="Helical" evidence="1">
    <location>
        <begin position="12"/>
        <end position="33"/>
    </location>
</feature>
<gene>
    <name evidence="2" type="ORF">I6H45_07260</name>
</gene>
<keyword evidence="1" id="KW-1133">Transmembrane helix</keyword>
<keyword evidence="1" id="KW-0812">Transmembrane</keyword>
<dbReference type="GeneID" id="79022530"/>
<evidence type="ECO:0000313" key="2">
    <source>
        <dbReference type="EMBL" id="QQB61593.1"/>
    </source>
</evidence>
<sequence length="68" mass="8140">MSNNNFFKDYRILEFITSAITFVLLIILTVIQYISDKKYWWIILLASILMGANAYVKYKKFKENKKHS</sequence>